<dbReference type="RefSeq" id="WP_057750909.1">
    <property type="nucleotide sequence ID" value="NZ_AZER01000016.1"/>
</dbReference>
<keyword evidence="2" id="KW-0808">Transferase</keyword>
<dbReference type="SUPFAM" id="SSF53448">
    <property type="entry name" value="Nucleotide-diphospho-sugar transferases"/>
    <property type="match status" value="1"/>
</dbReference>
<evidence type="ECO:0000256" key="2">
    <source>
        <dbReference type="ARBA" id="ARBA00022679"/>
    </source>
</evidence>
<accession>A0A0R1P3K1</accession>
<dbReference type="PANTHER" id="PTHR22916:SF51">
    <property type="entry name" value="GLYCOSYLTRANSFERASE EPSH-RELATED"/>
    <property type="match status" value="1"/>
</dbReference>
<evidence type="ECO:0000313" key="5">
    <source>
        <dbReference type="Proteomes" id="UP000051445"/>
    </source>
</evidence>
<dbReference type="InterPro" id="IPR001173">
    <property type="entry name" value="Glyco_trans_2-like"/>
</dbReference>
<name>A0A0R1P3K1_9LACO</name>
<sequence>MAYTLSIIIPAYNAEKTISACLDSIINCFRGLLKKIEIIVINDGSTDNTLKIVESYNIVRVFNTSNCGVSAARNLGINVATGSYIWFVDADDTLCDFNGKEFLNKLKNDNTDLYLFGFIKTYNLKNNNKKSIIVKNKVENKYNKAEFTNDFTSIFSENEFNVPWNKIYKKSIINRYNISFINKMQSGEDAAFNCDYFVNCNSLTVYPYTLVKYNIRALRDRKYNNNYYNDCQIMLSKMSMMTSRLGLSKSFLSNKYVEINKGIVDNLFLKYPNKNCNTHILFNDVDKEIIKGKVNFFQLSRKNKIKQIVFTTKFNIYLRFLLLKISRSIK</sequence>
<proteinExistence type="predicted"/>
<dbReference type="InterPro" id="IPR029044">
    <property type="entry name" value="Nucleotide-diphossugar_trans"/>
</dbReference>
<keyword evidence="5" id="KW-1185">Reference proteome</keyword>
<dbReference type="CDD" id="cd00761">
    <property type="entry name" value="Glyco_tranf_GTA_type"/>
    <property type="match status" value="1"/>
</dbReference>
<keyword evidence="1" id="KW-0328">Glycosyltransferase</keyword>
<evidence type="ECO:0000313" key="4">
    <source>
        <dbReference type="EMBL" id="KRL27191.1"/>
    </source>
</evidence>
<dbReference type="AlphaFoldDB" id="A0A0R1P3K1"/>
<evidence type="ECO:0000259" key="3">
    <source>
        <dbReference type="Pfam" id="PF00535"/>
    </source>
</evidence>
<gene>
    <name evidence="4" type="ORF">FD27_GL000943</name>
</gene>
<dbReference type="EMBL" id="AZER01000016">
    <property type="protein sequence ID" value="KRL27191.1"/>
    <property type="molecule type" value="Genomic_DNA"/>
</dbReference>
<evidence type="ECO:0000256" key="1">
    <source>
        <dbReference type="ARBA" id="ARBA00022676"/>
    </source>
</evidence>
<organism evidence="4 5">
    <name type="scientific">Limosilactobacillus frumenti DSM 13145</name>
    <dbReference type="NCBI Taxonomy" id="1423746"/>
    <lineage>
        <taxon>Bacteria</taxon>
        <taxon>Bacillati</taxon>
        <taxon>Bacillota</taxon>
        <taxon>Bacilli</taxon>
        <taxon>Lactobacillales</taxon>
        <taxon>Lactobacillaceae</taxon>
        <taxon>Limosilactobacillus</taxon>
    </lineage>
</organism>
<dbReference type="Proteomes" id="UP000051445">
    <property type="component" value="Unassembled WGS sequence"/>
</dbReference>
<dbReference type="GO" id="GO:0016757">
    <property type="term" value="F:glycosyltransferase activity"/>
    <property type="evidence" value="ECO:0007669"/>
    <property type="project" value="UniProtKB-KW"/>
</dbReference>
<dbReference type="OrthoDB" id="396512at2"/>
<dbReference type="Pfam" id="PF00535">
    <property type="entry name" value="Glycos_transf_2"/>
    <property type="match status" value="1"/>
</dbReference>
<feature type="domain" description="Glycosyltransferase 2-like" evidence="3">
    <location>
        <begin position="6"/>
        <end position="174"/>
    </location>
</feature>
<dbReference type="PANTHER" id="PTHR22916">
    <property type="entry name" value="GLYCOSYLTRANSFERASE"/>
    <property type="match status" value="1"/>
</dbReference>
<dbReference type="PATRIC" id="fig|1423746.3.peg.957"/>
<dbReference type="Gene3D" id="3.90.550.10">
    <property type="entry name" value="Spore Coat Polysaccharide Biosynthesis Protein SpsA, Chain A"/>
    <property type="match status" value="1"/>
</dbReference>
<comment type="caution">
    <text evidence="4">The sequence shown here is derived from an EMBL/GenBank/DDBJ whole genome shotgun (WGS) entry which is preliminary data.</text>
</comment>
<protein>
    <recommendedName>
        <fullName evidence="3">Glycosyltransferase 2-like domain-containing protein</fullName>
    </recommendedName>
</protein>
<reference evidence="4 5" key="1">
    <citation type="journal article" date="2015" name="Genome Announc.">
        <title>Expanding the biotechnology potential of lactobacilli through comparative genomics of 213 strains and associated genera.</title>
        <authorList>
            <person name="Sun Z."/>
            <person name="Harris H.M."/>
            <person name="McCann A."/>
            <person name="Guo C."/>
            <person name="Argimon S."/>
            <person name="Zhang W."/>
            <person name="Yang X."/>
            <person name="Jeffery I.B."/>
            <person name="Cooney J.C."/>
            <person name="Kagawa T.F."/>
            <person name="Liu W."/>
            <person name="Song Y."/>
            <person name="Salvetti E."/>
            <person name="Wrobel A."/>
            <person name="Rasinkangas P."/>
            <person name="Parkhill J."/>
            <person name="Rea M.C."/>
            <person name="O'Sullivan O."/>
            <person name="Ritari J."/>
            <person name="Douillard F.P."/>
            <person name="Paul Ross R."/>
            <person name="Yang R."/>
            <person name="Briner A.E."/>
            <person name="Felis G.E."/>
            <person name="de Vos W.M."/>
            <person name="Barrangou R."/>
            <person name="Klaenhammer T.R."/>
            <person name="Caufield P.W."/>
            <person name="Cui Y."/>
            <person name="Zhang H."/>
            <person name="O'Toole P.W."/>
        </authorList>
    </citation>
    <scope>NUCLEOTIDE SEQUENCE [LARGE SCALE GENOMIC DNA]</scope>
    <source>
        <strain evidence="4 5">DSM 13145</strain>
    </source>
</reference>
<dbReference type="STRING" id="1423746.FD27_GL000943"/>